<dbReference type="PANTHER" id="PTHR46399:SF8">
    <property type="entry name" value="B30.2_SPRY DOMAIN-CONTAINING PROTEIN"/>
    <property type="match status" value="1"/>
</dbReference>
<dbReference type="AlphaFoldDB" id="A0A177AV90"/>
<evidence type="ECO:0000313" key="2">
    <source>
        <dbReference type="EMBL" id="OAF65442.1"/>
    </source>
</evidence>
<evidence type="ECO:0000259" key="1">
    <source>
        <dbReference type="PROSITE" id="PS50994"/>
    </source>
</evidence>
<dbReference type="GO" id="GO:0014808">
    <property type="term" value="P:release of sequestered calcium ion into cytosol by sarcoplasmic reticulum"/>
    <property type="evidence" value="ECO:0007669"/>
    <property type="project" value="TreeGrafter"/>
</dbReference>
<dbReference type="GO" id="GO:0042383">
    <property type="term" value="C:sarcolemma"/>
    <property type="evidence" value="ECO:0007669"/>
    <property type="project" value="TreeGrafter"/>
</dbReference>
<feature type="domain" description="Integrase catalytic" evidence="1">
    <location>
        <begin position="1"/>
        <end position="131"/>
    </location>
</feature>
<dbReference type="InterPro" id="IPR003877">
    <property type="entry name" value="SPRY_dom"/>
</dbReference>
<dbReference type="InterPro" id="IPR013333">
    <property type="entry name" value="Ryan_recept"/>
</dbReference>
<keyword evidence="3" id="KW-1185">Reference proteome</keyword>
<dbReference type="EMBL" id="LWCA01001291">
    <property type="protein sequence ID" value="OAF65442.1"/>
    <property type="molecule type" value="Genomic_DNA"/>
</dbReference>
<dbReference type="OrthoDB" id="10047206at2759"/>
<dbReference type="Gene3D" id="2.60.120.920">
    <property type="match status" value="1"/>
</dbReference>
<dbReference type="GO" id="GO:0033017">
    <property type="term" value="C:sarcoplasmic reticulum membrane"/>
    <property type="evidence" value="ECO:0007669"/>
    <property type="project" value="TreeGrafter"/>
</dbReference>
<dbReference type="SUPFAM" id="SSF53098">
    <property type="entry name" value="Ribonuclease H-like"/>
    <property type="match status" value="2"/>
</dbReference>
<organism evidence="2 3">
    <name type="scientific">Intoshia linei</name>
    <dbReference type="NCBI Taxonomy" id="1819745"/>
    <lineage>
        <taxon>Eukaryota</taxon>
        <taxon>Metazoa</taxon>
        <taxon>Spiralia</taxon>
        <taxon>Lophotrochozoa</taxon>
        <taxon>Mesozoa</taxon>
        <taxon>Orthonectida</taxon>
        <taxon>Rhopaluridae</taxon>
        <taxon>Intoshia</taxon>
    </lineage>
</organism>
<accession>A0A177AV90</accession>
<protein>
    <recommendedName>
        <fullName evidence="1">Integrase catalytic domain-containing protein</fullName>
    </recommendedName>
</protein>
<evidence type="ECO:0000313" key="3">
    <source>
        <dbReference type="Proteomes" id="UP000078046"/>
    </source>
</evidence>
<dbReference type="PROSITE" id="PS50994">
    <property type="entry name" value="INTEGRASE"/>
    <property type="match status" value="1"/>
</dbReference>
<dbReference type="SUPFAM" id="SSF49899">
    <property type="entry name" value="Concanavalin A-like lectins/glucanases"/>
    <property type="match status" value="1"/>
</dbReference>
<dbReference type="PRINTS" id="PR00795">
    <property type="entry name" value="RYANODINER"/>
</dbReference>
<reference evidence="2 3" key="1">
    <citation type="submission" date="2016-04" db="EMBL/GenBank/DDBJ databases">
        <title>The genome of Intoshia linei affirms orthonectids as highly simplified spiralians.</title>
        <authorList>
            <person name="Mikhailov K.V."/>
            <person name="Slusarev G.S."/>
            <person name="Nikitin M.A."/>
            <person name="Logacheva M.D."/>
            <person name="Penin A."/>
            <person name="Aleoshin V."/>
            <person name="Panchin Y.V."/>
        </authorList>
    </citation>
    <scope>NUCLEOTIDE SEQUENCE [LARGE SCALE GENOMIC DNA]</scope>
    <source>
        <strain evidence="2">Intl2013</strain>
        <tissue evidence="2">Whole animal</tissue>
    </source>
</reference>
<dbReference type="InterPro" id="IPR043136">
    <property type="entry name" value="B30.2/SPRY_sf"/>
</dbReference>
<dbReference type="GO" id="GO:0034704">
    <property type="term" value="C:calcium channel complex"/>
    <property type="evidence" value="ECO:0007669"/>
    <property type="project" value="TreeGrafter"/>
</dbReference>
<dbReference type="InterPro" id="IPR001584">
    <property type="entry name" value="Integrase_cat-core"/>
</dbReference>
<dbReference type="GO" id="GO:0005219">
    <property type="term" value="F:ryanodine-sensitive calcium-release channel activity"/>
    <property type="evidence" value="ECO:0007669"/>
    <property type="project" value="InterPro"/>
</dbReference>
<dbReference type="InterPro" id="IPR036397">
    <property type="entry name" value="RNaseH_sf"/>
</dbReference>
<dbReference type="InterPro" id="IPR013320">
    <property type="entry name" value="ConA-like_dom_sf"/>
</dbReference>
<dbReference type="GO" id="GO:0015074">
    <property type="term" value="P:DNA integration"/>
    <property type="evidence" value="ECO:0007669"/>
    <property type="project" value="InterPro"/>
</dbReference>
<dbReference type="GO" id="GO:0006941">
    <property type="term" value="P:striated muscle contraction"/>
    <property type="evidence" value="ECO:0007669"/>
    <property type="project" value="TreeGrafter"/>
</dbReference>
<name>A0A177AV90_9BILA</name>
<dbReference type="GO" id="GO:0005790">
    <property type="term" value="C:smooth endoplasmic reticulum"/>
    <property type="evidence" value="ECO:0007669"/>
    <property type="project" value="TreeGrafter"/>
</dbReference>
<dbReference type="PANTHER" id="PTHR46399">
    <property type="entry name" value="B30.2/SPRY DOMAIN-CONTAINING PROTEIN"/>
    <property type="match status" value="1"/>
</dbReference>
<dbReference type="GO" id="GO:0003676">
    <property type="term" value="F:nucleic acid binding"/>
    <property type="evidence" value="ECO:0007669"/>
    <property type="project" value="InterPro"/>
</dbReference>
<dbReference type="Gene3D" id="3.30.420.10">
    <property type="entry name" value="Ribonuclease H-like superfamily/Ribonuclease H"/>
    <property type="match status" value="2"/>
</dbReference>
<dbReference type="Proteomes" id="UP000078046">
    <property type="component" value="Unassembled WGS sequence"/>
</dbReference>
<dbReference type="InterPro" id="IPR003032">
    <property type="entry name" value="Ryanodine_rcpt"/>
</dbReference>
<dbReference type="GO" id="GO:0030018">
    <property type="term" value="C:Z disc"/>
    <property type="evidence" value="ECO:0007669"/>
    <property type="project" value="TreeGrafter"/>
</dbReference>
<proteinExistence type="predicted"/>
<dbReference type="InterPro" id="IPR015925">
    <property type="entry name" value="Ryanodine_IP3_receptor"/>
</dbReference>
<dbReference type="Pfam" id="PF00622">
    <property type="entry name" value="SPRY"/>
    <property type="match status" value="1"/>
</dbReference>
<dbReference type="Gene3D" id="6.20.350.10">
    <property type="match status" value="1"/>
</dbReference>
<sequence length="540" mass="63131">MVDHFTSWPEAIPITDITKETISMAIVNNIIARHGVPNQLHTDNGTQFESELVKEISRHGVPNQLHTDNGTQFESELVKEICRQSNIKKRRAKLIITKDKKNYDKSVPNLTSHNTKYYTKTNPIKSKTQRPYRKITKPSFLKDYVMTFKNPKREEKKINIALLNILKSSCYRKIYYEVRINEIVKTKNCNSKDGFFFRVGWASEEHFIPHYYSGSNNNDLAIGDSFYSCGFDGNNIWIGGNSIQIKDIKELHNNSTIGVYLNLDNKIIKFSIDGCIIEDFYINQLCNWTRLAPFISYSDNVKFTINYHNINTKNKDLSYLALNDISSIIELDSVLLLNNEIKFSKYITIENIARFSQNSHTIIQNFDLNNYSLSENINKLVQDLAIDLHNFWVINKIEQGWRYGKMNEQEKKHPSLISYLDTEKEHKNYHFNLSKNLIKLIFYAGFTISKQCSKLLKYGFVELHNGKINISMDTLNKYDIDQKPMHKKNEDKEKYIYLITDHIDLNKNLIILANIISEYLHNEWCHSQINDGWKYSSVSF</sequence>
<gene>
    <name evidence="2" type="ORF">A3Q56_06835</name>
</gene>
<comment type="caution">
    <text evidence="2">The sequence shown here is derived from an EMBL/GenBank/DDBJ whole genome shotgun (WGS) entry which is preliminary data.</text>
</comment>
<dbReference type="Pfam" id="PF02026">
    <property type="entry name" value="RyR"/>
    <property type="match status" value="1"/>
</dbReference>
<dbReference type="InterPro" id="IPR012337">
    <property type="entry name" value="RNaseH-like_sf"/>
</dbReference>